<gene>
    <name evidence="12" type="ORF">EV666_107118</name>
</gene>
<feature type="transmembrane region" description="Helical" evidence="9">
    <location>
        <begin position="55"/>
        <end position="76"/>
    </location>
</feature>
<dbReference type="SUPFAM" id="SSF103473">
    <property type="entry name" value="MFS general substrate transporter"/>
    <property type="match status" value="1"/>
</dbReference>
<feature type="transmembrane region" description="Helical" evidence="9">
    <location>
        <begin position="318"/>
        <end position="342"/>
    </location>
</feature>
<accession>A0A4R2GS76</accession>
<dbReference type="PANTHER" id="PTHR43317:SF1">
    <property type="entry name" value="THERMOSPERMINE SYNTHASE ACAULIS5"/>
    <property type="match status" value="1"/>
</dbReference>
<evidence type="ECO:0000256" key="9">
    <source>
        <dbReference type="SAM" id="Phobius"/>
    </source>
</evidence>
<feature type="transmembrane region" description="Helical" evidence="9">
    <location>
        <begin position="192"/>
        <end position="212"/>
    </location>
</feature>
<dbReference type="OrthoDB" id="5516475at2"/>
<dbReference type="NCBIfam" id="NF037959">
    <property type="entry name" value="MFS_SpdSyn"/>
    <property type="match status" value="2"/>
</dbReference>
<dbReference type="Gene3D" id="3.40.50.150">
    <property type="entry name" value="Vaccinia Virus protein VP39"/>
    <property type="match status" value="1"/>
</dbReference>
<feature type="transmembrane region" description="Helical" evidence="9">
    <location>
        <begin position="433"/>
        <end position="453"/>
    </location>
</feature>
<dbReference type="AlphaFoldDB" id="A0A4R2GS76"/>
<proteinExistence type="inferred from homology"/>
<evidence type="ECO:0000313" key="13">
    <source>
        <dbReference type="Proteomes" id="UP000294881"/>
    </source>
</evidence>
<dbReference type="EMBL" id="SLWL01000007">
    <property type="protein sequence ID" value="TCO13091.1"/>
    <property type="molecule type" value="Genomic_DNA"/>
</dbReference>
<dbReference type="InterPro" id="IPR020846">
    <property type="entry name" value="MFS_dom"/>
</dbReference>
<evidence type="ECO:0000256" key="6">
    <source>
        <dbReference type="ARBA" id="ARBA00023136"/>
    </source>
</evidence>
<dbReference type="Pfam" id="PF01564">
    <property type="entry name" value="Spermine_synth"/>
    <property type="match status" value="1"/>
</dbReference>
<feature type="transmembrane region" description="Helical" evidence="9">
    <location>
        <begin position="253"/>
        <end position="272"/>
    </location>
</feature>
<evidence type="ECO:0000256" key="3">
    <source>
        <dbReference type="ARBA" id="ARBA00022692"/>
    </source>
</evidence>
<feature type="transmembrane region" description="Helical" evidence="9">
    <location>
        <begin position="24"/>
        <end position="43"/>
    </location>
</feature>
<evidence type="ECO:0000256" key="5">
    <source>
        <dbReference type="ARBA" id="ARBA00023115"/>
    </source>
</evidence>
<evidence type="ECO:0000256" key="2">
    <source>
        <dbReference type="ARBA" id="ARBA00022679"/>
    </source>
</evidence>
<feature type="transmembrane region" description="Helical" evidence="9">
    <location>
        <begin position="88"/>
        <end position="113"/>
    </location>
</feature>
<evidence type="ECO:0000256" key="4">
    <source>
        <dbReference type="ARBA" id="ARBA00022989"/>
    </source>
</evidence>
<dbReference type="PROSITE" id="PS50850">
    <property type="entry name" value="MFS"/>
    <property type="match status" value="1"/>
</dbReference>
<keyword evidence="3 9" id="KW-0812">Transmembrane</keyword>
<feature type="transmembrane region" description="Helical" evidence="9">
    <location>
        <begin position="284"/>
        <end position="306"/>
    </location>
</feature>
<evidence type="ECO:0000313" key="12">
    <source>
        <dbReference type="EMBL" id="TCO13091.1"/>
    </source>
</evidence>
<feature type="transmembrane region" description="Helical" evidence="9">
    <location>
        <begin position="161"/>
        <end position="186"/>
    </location>
</feature>
<dbReference type="InterPro" id="IPR036259">
    <property type="entry name" value="MFS_trans_sf"/>
</dbReference>
<name>A0A4R2GS76_9HYPH</name>
<keyword evidence="6 9" id="KW-0472">Membrane</keyword>
<protein>
    <submittedName>
        <fullName evidence="12">Spermine/spermidine synthase</fullName>
    </submittedName>
</protein>
<evidence type="ECO:0000256" key="1">
    <source>
        <dbReference type="ARBA" id="ARBA00007867"/>
    </source>
</evidence>
<feature type="transmembrane region" description="Helical" evidence="9">
    <location>
        <begin position="405"/>
        <end position="427"/>
    </location>
</feature>
<keyword evidence="5 7" id="KW-0620">Polyamine biosynthesis</keyword>
<keyword evidence="2 7" id="KW-0808">Transferase</keyword>
<organism evidence="12 13">
    <name type="scientific">Camelimonas lactis</name>
    <dbReference type="NCBI Taxonomy" id="659006"/>
    <lineage>
        <taxon>Bacteria</taxon>
        <taxon>Pseudomonadati</taxon>
        <taxon>Pseudomonadota</taxon>
        <taxon>Alphaproteobacteria</taxon>
        <taxon>Hyphomicrobiales</taxon>
        <taxon>Chelatococcaceae</taxon>
        <taxon>Camelimonas</taxon>
    </lineage>
</organism>
<evidence type="ECO:0000256" key="7">
    <source>
        <dbReference type="PROSITE-ProRule" id="PRU00354"/>
    </source>
</evidence>
<dbReference type="GO" id="GO:0022857">
    <property type="term" value="F:transmembrane transporter activity"/>
    <property type="evidence" value="ECO:0007669"/>
    <property type="project" value="InterPro"/>
</dbReference>
<keyword evidence="13" id="KW-1185">Reference proteome</keyword>
<feature type="transmembrane region" description="Helical" evidence="9">
    <location>
        <begin position="367"/>
        <end position="393"/>
    </location>
</feature>
<comment type="caution">
    <text evidence="12">The sequence shown here is derived from an EMBL/GenBank/DDBJ whole genome shotgun (WGS) entry which is preliminary data.</text>
</comment>
<feature type="domain" description="PABS" evidence="11">
    <location>
        <begin position="479"/>
        <end position="716"/>
    </location>
</feature>
<dbReference type="Gene3D" id="1.20.1250.20">
    <property type="entry name" value="MFS general substrate transporter like domains"/>
    <property type="match status" value="1"/>
</dbReference>
<dbReference type="SUPFAM" id="SSF53335">
    <property type="entry name" value="S-adenosyl-L-methionine-dependent methyltransferases"/>
    <property type="match status" value="1"/>
</dbReference>
<keyword evidence="4 9" id="KW-1133">Transmembrane helix</keyword>
<dbReference type="PANTHER" id="PTHR43317">
    <property type="entry name" value="THERMOSPERMINE SYNTHASE ACAULIS5"/>
    <property type="match status" value="1"/>
</dbReference>
<dbReference type="GO" id="GO:0006596">
    <property type="term" value="P:polyamine biosynthetic process"/>
    <property type="evidence" value="ECO:0007669"/>
    <property type="project" value="UniProtKB-UniRule"/>
</dbReference>
<dbReference type="PROSITE" id="PS51006">
    <property type="entry name" value="PABS_2"/>
    <property type="match status" value="1"/>
</dbReference>
<feature type="transmembrane region" description="Helical" evidence="9">
    <location>
        <begin position="125"/>
        <end position="149"/>
    </location>
</feature>
<feature type="transmembrane region" description="Helical" evidence="9">
    <location>
        <begin position="465"/>
        <end position="483"/>
    </location>
</feature>
<feature type="domain" description="Major facilitator superfamily (MFS) profile" evidence="10">
    <location>
        <begin position="21"/>
        <end position="456"/>
    </location>
</feature>
<evidence type="ECO:0000259" key="10">
    <source>
        <dbReference type="PROSITE" id="PS50850"/>
    </source>
</evidence>
<sequence>MGRGRRAAPQRTTAPEPRQQRQRLAGALLFLSGVAALVFQIIWIKQLSLVVGVDVYAVTTAVSAFFAGLGLGGFVLGRLADRATRPAAFYLALELAIAACAVITTLVLARFAPAFAAMEQWFAPLPWACVFVLVGAPAFLMGGTLPALARALAPAAGRAGFVGGALYAANTAGAVVGALAPVFILIPVFGVQGAALAAAGLNVAAGLGALLLPAPSPTPAKGTLAVTDRPTARSTARRAPAPTGAVMSADARLALGLYAIAGGLALGYEVVWSQVIVQFISTRAFAFSVVLATYLAGLAVGAAILARFVDRIRRPWAVFGLLLAGAGVIALAEVALLGRWLAGTQTAAEAMMLTWTGNALAGASARFLVAASCIVLAPTLLLGAAFPLALRLVAGGQAGRTGGHVGAVVSVNTLGGVLGALVTGLVLVPAFGLVRTLALLALAAAVLGLLAVWREKPALRRARAGGWGALAVAVLLATTTPAGRLAELLTESRRGALVAYEETRGATVAVLEQSMGRNRFRRLYIQGVSNSGDAMPSLRYMRLQALLPLVIHSGEPRSALVIGMGTGITAGALLRYPGLEKRVVAELLPAVVRAASQFSGNYGVAADPRVDIRMRDGRRELLRSNDRYDLITLEPPPPAAAGVVNLYSRDFYALARDRLNAGGMVAQWLPLATQNGEDTRSLVRAFIDVFPHASLWTTDFHEMLLVGSMTPMELDAGRIASRMAEPQVAATLAEVGVASPAALLATWVTDRKGLAAWVGDVPAVTDDHPRIEYGAWLRPGVFQQTLPSLLALRTPPPVVNPGDELTAAIAAEGERLDLFYAAGLHAQAGEREAWRRDIVRLMRLDGDNPYYSWFTGGPRRPGGSAAPGGAGVRGPGAG</sequence>
<evidence type="ECO:0000259" key="11">
    <source>
        <dbReference type="PROSITE" id="PS51006"/>
    </source>
</evidence>
<dbReference type="Proteomes" id="UP000294881">
    <property type="component" value="Unassembled WGS sequence"/>
</dbReference>
<dbReference type="InterPro" id="IPR029063">
    <property type="entry name" value="SAM-dependent_MTases_sf"/>
</dbReference>
<reference evidence="12 13" key="1">
    <citation type="submission" date="2019-03" db="EMBL/GenBank/DDBJ databases">
        <title>Genomic Encyclopedia of Type Strains, Phase IV (KMG-IV): sequencing the most valuable type-strain genomes for metagenomic binning, comparative biology and taxonomic classification.</title>
        <authorList>
            <person name="Goeker M."/>
        </authorList>
    </citation>
    <scope>NUCLEOTIDE SEQUENCE [LARGE SCALE GENOMIC DNA]</scope>
    <source>
        <strain evidence="12 13">DSM 22958</strain>
    </source>
</reference>
<feature type="region of interest" description="Disordered" evidence="8">
    <location>
        <begin position="855"/>
        <end position="878"/>
    </location>
</feature>
<comment type="caution">
    <text evidence="7">Lacks conserved residue(s) required for the propagation of feature annotation.</text>
</comment>
<comment type="similarity">
    <text evidence="1">Belongs to the spermidine/spermine synthase family.</text>
</comment>
<evidence type="ECO:0000256" key="8">
    <source>
        <dbReference type="SAM" id="MobiDB-lite"/>
    </source>
</evidence>
<feature type="compositionally biased region" description="Gly residues" evidence="8">
    <location>
        <begin position="865"/>
        <end position="878"/>
    </location>
</feature>
<dbReference type="GO" id="GO:0016740">
    <property type="term" value="F:transferase activity"/>
    <property type="evidence" value="ECO:0007669"/>
    <property type="project" value="UniProtKB-UniRule"/>
</dbReference>
<dbReference type="CDD" id="cd02440">
    <property type="entry name" value="AdoMet_MTases"/>
    <property type="match status" value="1"/>
</dbReference>
<dbReference type="InterPro" id="IPR030374">
    <property type="entry name" value="PABS"/>
</dbReference>